<proteinExistence type="predicted"/>
<evidence type="ECO:0000313" key="2">
    <source>
        <dbReference type="Proteomes" id="UP000248012"/>
    </source>
</evidence>
<gene>
    <name evidence="1" type="ORF">DI396_04495</name>
</gene>
<comment type="caution">
    <text evidence="1">The sequence shown here is derived from an EMBL/GenBank/DDBJ whole genome shotgun (WGS) entry which is preliminary data.</text>
</comment>
<dbReference type="OrthoDB" id="7605001at2"/>
<keyword evidence="2" id="KW-1185">Reference proteome</keyword>
<dbReference type="Proteomes" id="UP000248012">
    <property type="component" value="Unassembled WGS sequence"/>
</dbReference>
<dbReference type="AlphaFoldDB" id="A0A2V4N0A2"/>
<name>A0A2V4N0A2_9RHOB</name>
<reference evidence="1 2" key="1">
    <citation type="submission" date="2018-05" db="EMBL/GenBank/DDBJ databases">
        <title>Oceanovita maritima gen. nov., sp. nov., a marine bacterium in the family Rhodobacteraceae isolated from surface seawater of Lundu port Xiamen, China.</title>
        <authorList>
            <person name="Hetharua B.H."/>
            <person name="Min D."/>
            <person name="Liao H."/>
            <person name="Tian Y."/>
        </authorList>
    </citation>
    <scope>NUCLEOTIDE SEQUENCE [LARGE SCALE GENOMIC DNA]</scope>
    <source>
        <strain evidence="1 2">FSX-11</strain>
    </source>
</reference>
<evidence type="ECO:0000313" key="1">
    <source>
        <dbReference type="EMBL" id="PYC48264.1"/>
    </source>
</evidence>
<dbReference type="EMBL" id="QFVT01000003">
    <property type="protein sequence ID" value="PYC48264.1"/>
    <property type="molecule type" value="Genomic_DNA"/>
</dbReference>
<protein>
    <submittedName>
        <fullName evidence="1">Uncharacterized protein</fullName>
    </submittedName>
</protein>
<accession>A0A2V4N0A2</accession>
<organism evidence="1 2">
    <name type="scientific">Litorivita pollutaquae</name>
    <dbReference type="NCBI Taxonomy" id="2200892"/>
    <lineage>
        <taxon>Bacteria</taxon>
        <taxon>Pseudomonadati</taxon>
        <taxon>Pseudomonadota</taxon>
        <taxon>Alphaproteobacteria</taxon>
        <taxon>Rhodobacterales</taxon>
        <taxon>Paracoccaceae</taxon>
        <taxon>Litorivita</taxon>
    </lineage>
</organism>
<sequence>MASVALRLKAFGTVALTPVTVLIAQECGEKFGDPVAIDVIRSLQAFDAGGRRRTLSQIMEAMALAKEAGVDLDKAAQIANFAPERGSL</sequence>